<dbReference type="AlphaFoldDB" id="A0A834T8U3"/>
<comment type="caution">
    <text evidence="2">The sequence shown here is derived from an EMBL/GenBank/DDBJ whole genome shotgun (WGS) entry which is preliminary data.</text>
</comment>
<evidence type="ECO:0000256" key="1">
    <source>
        <dbReference type="SAM" id="MobiDB-lite"/>
    </source>
</evidence>
<reference evidence="2" key="1">
    <citation type="submission" date="2020-09" db="EMBL/GenBank/DDBJ databases">
        <title>Genome-Enabled Discovery of Anthraquinone Biosynthesis in Senna tora.</title>
        <authorList>
            <person name="Kang S.-H."/>
            <person name="Pandey R.P."/>
            <person name="Lee C.-M."/>
            <person name="Sim J.-S."/>
            <person name="Jeong J.-T."/>
            <person name="Choi B.-S."/>
            <person name="Jung M."/>
            <person name="Ginzburg D."/>
            <person name="Zhao K."/>
            <person name="Won S.Y."/>
            <person name="Oh T.-J."/>
            <person name="Yu Y."/>
            <person name="Kim N.-H."/>
            <person name="Lee O.R."/>
            <person name="Lee T.-H."/>
            <person name="Bashyal P."/>
            <person name="Kim T.-S."/>
            <person name="Lee W.-H."/>
            <person name="Kawkins C."/>
            <person name="Kim C.-K."/>
            <person name="Kim J.S."/>
            <person name="Ahn B.O."/>
            <person name="Rhee S.Y."/>
            <person name="Sohng J.K."/>
        </authorList>
    </citation>
    <scope>NUCLEOTIDE SEQUENCE</scope>
    <source>
        <tissue evidence="2">Leaf</tissue>
    </source>
</reference>
<sequence length="76" mass="8190">MHPVPLGGSLEGDWIASLLSFDYIGTMPSPQSEPSRLPSNPSLFRESSLNTTTANATQAPNSSRRVIFLEKLSTGK</sequence>
<organism evidence="2 3">
    <name type="scientific">Senna tora</name>
    <dbReference type="NCBI Taxonomy" id="362788"/>
    <lineage>
        <taxon>Eukaryota</taxon>
        <taxon>Viridiplantae</taxon>
        <taxon>Streptophyta</taxon>
        <taxon>Embryophyta</taxon>
        <taxon>Tracheophyta</taxon>
        <taxon>Spermatophyta</taxon>
        <taxon>Magnoliopsida</taxon>
        <taxon>eudicotyledons</taxon>
        <taxon>Gunneridae</taxon>
        <taxon>Pentapetalae</taxon>
        <taxon>rosids</taxon>
        <taxon>fabids</taxon>
        <taxon>Fabales</taxon>
        <taxon>Fabaceae</taxon>
        <taxon>Caesalpinioideae</taxon>
        <taxon>Cassia clade</taxon>
        <taxon>Senna</taxon>
    </lineage>
</organism>
<protein>
    <submittedName>
        <fullName evidence="2">Uncharacterized protein</fullName>
    </submittedName>
</protein>
<keyword evidence="3" id="KW-1185">Reference proteome</keyword>
<feature type="compositionally biased region" description="Polar residues" evidence="1">
    <location>
        <begin position="28"/>
        <end position="42"/>
    </location>
</feature>
<evidence type="ECO:0000313" key="3">
    <source>
        <dbReference type="Proteomes" id="UP000634136"/>
    </source>
</evidence>
<dbReference type="Proteomes" id="UP000634136">
    <property type="component" value="Unassembled WGS sequence"/>
</dbReference>
<proteinExistence type="predicted"/>
<gene>
    <name evidence="2" type="ORF">G2W53_033030</name>
</gene>
<feature type="region of interest" description="Disordered" evidence="1">
    <location>
        <begin position="27"/>
        <end position="62"/>
    </location>
</feature>
<accession>A0A834T8U3</accession>
<dbReference type="EMBL" id="JAAIUW010000010">
    <property type="protein sequence ID" value="KAF7812054.1"/>
    <property type="molecule type" value="Genomic_DNA"/>
</dbReference>
<name>A0A834T8U3_9FABA</name>
<feature type="compositionally biased region" description="Low complexity" evidence="1">
    <location>
        <begin position="47"/>
        <end position="62"/>
    </location>
</feature>
<evidence type="ECO:0000313" key="2">
    <source>
        <dbReference type="EMBL" id="KAF7812054.1"/>
    </source>
</evidence>